<comment type="similarity">
    <text evidence="10 11">Belongs to the thiamine-phosphate synthase family.</text>
</comment>
<dbReference type="EMBL" id="MDTQ01000001">
    <property type="protein sequence ID" value="ODC05237.1"/>
    <property type="molecule type" value="Genomic_DNA"/>
</dbReference>
<comment type="catalytic activity">
    <reaction evidence="7 10 11">
        <text>4-methyl-5-(2-phosphooxyethyl)-thiazole + 4-amino-2-methyl-5-(diphosphooxymethyl)pyrimidine + H(+) = thiamine phosphate + diphosphate</text>
        <dbReference type="Rhea" id="RHEA:22328"/>
        <dbReference type="ChEBI" id="CHEBI:15378"/>
        <dbReference type="ChEBI" id="CHEBI:33019"/>
        <dbReference type="ChEBI" id="CHEBI:37575"/>
        <dbReference type="ChEBI" id="CHEBI:57841"/>
        <dbReference type="ChEBI" id="CHEBI:58296"/>
        <dbReference type="EC" id="2.5.1.3"/>
    </reaction>
</comment>
<dbReference type="GO" id="GO:0009228">
    <property type="term" value="P:thiamine biosynthetic process"/>
    <property type="evidence" value="ECO:0007669"/>
    <property type="project" value="UniProtKB-KW"/>
</dbReference>
<feature type="domain" description="Thiamine phosphate synthase/TenI" evidence="13">
    <location>
        <begin position="8"/>
        <end position="175"/>
    </location>
</feature>
<feature type="binding site" evidence="10">
    <location>
        <begin position="172"/>
        <end position="173"/>
    </location>
    <ligand>
        <name>2-[(2R,5Z)-2-carboxy-4-methylthiazol-5(2H)-ylidene]ethyl phosphate</name>
        <dbReference type="ChEBI" id="CHEBI:62899"/>
    </ligand>
</feature>
<dbReference type="GO" id="GO:0005737">
    <property type="term" value="C:cytoplasm"/>
    <property type="evidence" value="ECO:0007669"/>
    <property type="project" value="TreeGrafter"/>
</dbReference>
<evidence type="ECO:0000256" key="1">
    <source>
        <dbReference type="ARBA" id="ARBA00003814"/>
    </source>
</evidence>
<comment type="cofactor">
    <cofactor evidence="10">
        <name>Mg(2+)</name>
        <dbReference type="ChEBI" id="CHEBI:18420"/>
    </cofactor>
    <text evidence="10">Binds 1 Mg(2+) ion per subunit.</text>
</comment>
<dbReference type="PANTHER" id="PTHR20857">
    <property type="entry name" value="THIAMINE-PHOSPHATE PYROPHOSPHORYLASE"/>
    <property type="match status" value="1"/>
</dbReference>
<keyword evidence="3 10" id="KW-0808">Transferase</keyword>
<dbReference type="GO" id="GO:0004789">
    <property type="term" value="F:thiamine-phosphate diphosphorylase activity"/>
    <property type="evidence" value="ECO:0007669"/>
    <property type="project" value="UniProtKB-UniRule"/>
</dbReference>
<evidence type="ECO:0000256" key="9">
    <source>
        <dbReference type="ARBA" id="ARBA00047883"/>
    </source>
</evidence>
<sequence length="197" mass="19846">MCGGEQGCIETVKAALQGGVACIQLRAPGWKKRRLLELANALLALTRPAKVPFLLDDEVDVALACGADGVHVGQRDLPVQTVRDLMGPGALIGLSASNSAQIQQADVAAADYLGVGPVFATQTKTDAAPVLSPEGLATLKALTEKPIVAIGGINHANIGVVAATGVSAAAVVSAICGQPNPLASTQQLAAAWQAGVK</sequence>
<keyword evidence="15" id="KW-1185">Reference proteome</keyword>
<comment type="pathway">
    <text evidence="2 10 12">Cofactor biosynthesis; thiamine diphosphate biosynthesis; thiamine phosphate from 4-amino-2-methyl-5-diphosphomethylpyrimidine and 4-methyl-5-(2-phosphoethyl)-thiazole: step 1/1.</text>
</comment>
<comment type="caution">
    <text evidence="10">Lacks conserved residue(s) required for the propagation of feature annotation.</text>
</comment>
<evidence type="ECO:0000256" key="7">
    <source>
        <dbReference type="ARBA" id="ARBA00047334"/>
    </source>
</evidence>
<evidence type="ECO:0000256" key="10">
    <source>
        <dbReference type="HAMAP-Rule" id="MF_00097"/>
    </source>
</evidence>
<evidence type="ECO:0000256" key="8">
    <source>
        <dbReference type="ARBA" id="ARBA00047851"/>
    </source>
</evidence>
<evidence type="ECO:0000313" key="14">
    <source>
        <dbReference type="EMBL" id="ODC05237.1"/>
    </source>
</evidence>
<feature type="binding site" evidence="10">
    <location>
        <position position="124"/>
    </location>
    <ligand>
        <name>4-amino-2-methyl-5-(diphosphooxymethyl)pyrimidine</name>
        <dbReference type="ChEBI" id="CHEBI:57841"/>
    </ligand>
</feature>
<evidence type="ECO:0000259" key="13">
    <source>
        <dbReference type="Pfam" id="PF02581"/>
    </source>
</evidence>
<name>A0A1E2VE30_9GAMM</name>
<evidence type="ECO:0000256" key="11">
    <source>
        <dbReference type="RuleBase" id="RU003826"/>
    </source>
</evidence>
<dbReference type="SUPFAM" id="SSF51391">
    <property type="entry name" value="Thiamin phosphate synthase"/>
    <property type="match status" value="1"/>
</dbReference>
<feature type="binding site" evidence="10">
    <location>
        <begin position="121"/>
        <end position="123"/>
    </location>
    <ligand>
        <name>2-[(2R,5Z)-2-carboxy-4-methylthiazol-5(2H)-ylidene]ethyl phosphate</name>
        <dbReference type="ChEBI" id="CHEBI:62899"/>
    </ligand>
</feature>
<keyword evidence="4 10" id="KW-0479">Metal-binding</keyword>
<dbReference type="GO" id="GO:0000287">
    <property type="term" value="F:magnesium ion binding"/>
    <property type="evidence" value="ECO:0007669"/>
    <property type="project" value="UniProtKB-UniRule"/>
</dbReference>
<reference evidence="14 15" key="1">
    <citation type="submission" date="2016-08" db="EMBL/GenBank/DDBJ databases">
        <authorList>
            <person name="Seilhamer J.J."/>
        </authorList>
    </citation>
    <scope>NUCLEOTIDE SEQUENCE [LARGE SCALE GENOMIC DNA]</scope>
    <source>
        <strain evidence="14 15">PH27A</strain>
    </source>
</reference>
<protein>
    <recommendedName>
        <fullName evidence="10">Thiamine-phosphate synthase</fullName>
        <shortName evidence="10">TP synthase</shortName>
        <shortName evidence="10">TPS</shortName>
        <ecNumber evidence="10">2.5.1.3</ecNumber>
    </recommendedName>
    <alternativeName>
        <fullName evidence="10">Thiamine-phosphate pyrophosphorylase</fullName>
        <shortName evidence="10">TMP pyrophosphorylase</shortName>
        <shortName evidence="10">TMP-PPase</shortName>
    </alternativeName>
</protein>
<dbReference type="UniPathway" id="UPA00060">
    <property type="reaction ID" value="UER00141"/>
</dbReference>
<gene>
    <name evidence="10" type="primary">thiE</name>
    <name evidence="14" type="ORF">BFW38_06150</name>
</gene>
<dbReference type="CDD" id="cd00564">
    <property type="entry name" value="TMP_TenI"/>
    <property type="match status" value="1"/>
</dbReference>
<dbReference type="InterPro" id="IPR022998">
    <property type="entry name" value="ThiamineP_synth_TenI"/>
</dbReference>
<evidence type="ECO:0000256" key="3">
    <source>
        <dbReference type="ARBA" id="ARBA00022679"/>
    </source>
</evidence>
<dbReference type="PANTHER" id="PTHR20857:SF15">
    <property type="entry name" value="THIAMINE-PHOSPHATE SYNTHASE"/>
    <property type="match status" value="1"/>
</dbReference>
<dbReference type="InterPro" id="IPR034291">
    <property type="entry name" value="TMP_synthase"/>
</dbReference>
<feature type="binding site" evidence="10">
    <location>
        <position position="152"/>
    </location>
    <ligand>
        <name>2-[(2R,5Z)-2-carboxy-4-methylthiazol-5(2H)-ylidene]ethyl phosphate</name>
        <dbReference type="ChEBI" id="CHEBI:62899"/>
    </ligand>
</feature>
<proteinExistence type="inferred from homology"/>
<dbReference type="Gene3D" id="3.20.20.70">
    <property type="entry name" value="Aldolase class I"/>
    <property type="match status" value="1"/>
</dbReference>
<dbReference type="FunFam" id="3.20.20.70:FF:000096">
    <property type="entry name" value="Thiamine-phosphate synthase"/>
    <property type="match status" value="1"/>
</dbReference>
<evidence type="ECO:0000256" key="6">
    <source>
        <dbReference type="ARBA" id="ARBA00022977"/>
    </source>
</evidence>
<dbReference type="InterPro" id="IPR013785">
    <property type="entry name" value="Aldolase_TIM"/>
</dbReference>
<feature type="binding site" evidence="10">
    <location>
        <position position="95"/>
    </location>
    <ligand>
        <name>4-amino-2-methyl-5-(diphosphooxymethyl)pyrimidine</name>
        <dbReference type="ChEBI" id="CHEBI:57841"/>
    </ligand>
</feature>
<dbReference type="Proteomes" id="UP000094291">
    <property type="component" value="Unassembled WGS sequence"/>
</dbReference>
<organism evidence="14 15">
    <name type="scientific">Terasakiispira papahanaumokuakeensis</name>
    <dbReference type="NCBI Taxonomy" id="197479"/>
    <lineage>
        <taxon>Bacteria</taxon>
        <taxon>Pseudomonadati</taxon>
        <taxon>Pseudomonadota</taxon>
        <taxon>Gammaproteobacteria</taxon>
        <taxon>Oceanospirillales</taxon>
        <taxon>Terasakiispira</taxon>
    </lineage>
</organism>
<evidence type="ECO:0000313" key="15">
    <source>
        <dbReference type="Proteomes" id="UP000094291"/>
    </source>
</evidence>
<dbReference type="AlphaFoldDB" id="A0A1E2VE30"/>
<evidence type="ECO:0000256" key="4">
    <source>
        <dbReference type="ARBA" id="ARBA00022723"/>
    </source>
</evidence>
<evidence type="ECO:0000256" key="12">
    <source>
        <dbReference type="RuleBase" id="RU004253"/>
    </source>
</evidence>
<feature type="binding site" evidence="10">
    <location>
        <position position="56"/>
    </location>
    <ligand>
        <name>4-amino-2-methyl-5-(diphosphooxymethyl)pyrimidine</name>
        <dbReference type="ChEBI" id="CHEBI:57841"/>
    </ligand>
</feature>
<dbReference type="NCBIfam" id="TIGR00693">
    <property type="entry name" value="thiE"/>
    <property type="match status" value="1"/>
</dbReference>
<comment type="function">
    <text evidence="1 10">Condenses 4-methyl-5-(beta-hydroxyethyl)thiazole monophosphate (THZ-P) and 2-methyl-4-amino-5-hydroxymethyl pyrimidine pyrophosphate (HMP-PP) to form thiamine monophosphate (TMP).</text>
</comment>
<keyword evidence="5 10" id="KW-0460">Magnesium</keyword>
<evidence type="ECO:0000256" key="5">
    <source>
        <dbReference type="ARBA" id="ARBA00022842"/>
    </source>
</evidence>
<comment type="catalytic activity">
    <reaction evidence="9 10 11">
        <text>2-[(2R,5Z)-2-carboxy-4-methylthiazol-5(2H)-ylidene]ethyl phosphate + 4-amino-2-methyl-5-(diphosphooxymethyl)pyrimidine + 2 H(+) = thiamine phosphate + CO2 + diphosphate</text>
        <dbReference type="Rhea" id="RHEA:47844"/>
        <dbReference type="ChEBI" id="CHEBI:15378"/>
        <dbReference type="ChEBI" id="CHEBI:16526"/>
        <dbReference type="ChEBI" id="CHEBI:33019"/>
        <dbReference type="ChEBI" id="CHEBI:37575"/>
        <dbReference type="ChEBI" id="CHEBI:57841"/>
        <dbReference type="ChEBI" id="CHEBI:62899"/>
        <dbReference type="EC" id="2.5.1.3"/>
    </reaction>
</comment>
<comment type="caution">
    <text evidence="14">The sequence shown here is derived from an EMBL/GenBank/DDBJ whole genome shotgun (WGS) entry which is preliminary data.</text>
</comment>
<keyword evidence="6 10" id="KW-0784">Thiamine biosynthesis</keyword>
<dbReference type="EC" id="2.5.1.3" evidence="10"/>
<dbReference type="InterPro" id="IPR036206">
    <property type="entry name" value="ThiamineP_synth_sf"/>
</dbReference>
<feature type="binding site" evidence="10">
    <location>
        <position position="57"/>
    </location>
    <ligand>
        <name>Mg(2+)</name>
        <dbReference type="ChEBI" id="CHEBI:18420"/>
    </ligand>
</feature>
<feature type="binding site" evidence="10">
    <location>
        <position position="76"/>
    </location>
    <ligand>
        <name>Mg(2+)</name>
        <dbReference type="ChEBI" id="CHEBI:18420"/>
    </ligand>
</feature>
<dbReference type="HAMAP" id="MF_00097">
    <property type="entry name" value="TMP_synthase"/>
    <property type="match status" value="1"/>
</dbReference>
<comment type="catalytic activity">
    <reaction evidence="8 10 11">
        <text>2-(2-carboxy-4-methylthiazol-5-yl)ethyl phosphate + 4-amino-2-methyl-5-(diphosphooxymethyl)pyrimidine + 2 H(+) = thiamine phosphate + CO2 + diphosphate</text>
        <dbReference type="Rhea" id="RHEA:47848"/>
        <dbReference type="ChEBI" id="CHEBI:15378"/>
        <dbReference type="ChEBI" id="CHEBI:16526"/>
        <dbReference type="ChEBI" id="CHEBI:33019"/>
        <dbReference type="ChEBI" id="CHEBI:37575"/>
        <dbReference type="ChEBI" id="CHEBI:57841"/>
        <dbReference type="ChEBI" id="CHEBI:62890"/>
        <dbReference type="EC" id="2.5.1.3"/>
    </reaction>
</comment>
<dbReference type="Pfam" id="PF02581">
    <property type="entry name" value="TMP-TENI"/>
    <property type="match status" value="1"/>
</dbReference>
<accession>A0A1E2VE30</accession>
<dbReference type="STRING" id="197479.BFW38_06150"/>
<dbReference type="GO" id="GO:0009229">
    <property type="term" value="P:thiamine diphosphate biosynthetic process"/>
    <property type="evidence" value="ECO:0007669"/>
    <property type="project" value="UniProtKB-UniRule"/>
</dbReference>
<evidence type="ECO:0000256" key="2">
    <source>
        <dbReference type="ARBA" id="ARBA00005165"/>
    </source>
</evidence>